<dbReference type="PANTHER" id="PTHR33619">
    <property type="entry name" value="POLYSACCHARIDE EXPORT PROTEIN GFCE-RELATED"/>
    <property type="match status" value="1"/>
</dbReference>
<evidence type="ECO:0000313" key="6">
    <source>
        <dbReference type="EMBL" id="GLS67381.1"/>
    </source>
</evidence>
<name>A0A512IZJ4_9HYPH</name>
<dbReference type="AlphaFoldDB" id="A0A512IZJ4"/>
<dbReference type="InterPro" id="IPR058781">
    <property type="entry name" value="HH_AprE-like"/>
</dbReference>
<dbReference type="Gene3D" id="3.30.1950.10">
    <property type="entry name" value="wza like domain"/>
    <property type="match status" value="1"/>
</dbReference>
<dbReference type="InterPro" id="IPR003715">
    <property type="entry name" value="Poly_export_N"/>
</dbReference>
<dbReference type="Proteomes" id="UP001156856">
    <property type="component" value="Unassembled WGS sequence"/>
</dbReference>
<dbReference type="RefSeq" id="WP_170267687.1">
    <property type="nucleotide sequence ID" value="NZ_BJZU01000017.1"/>
</dbReference>
<dbReference type="Pfam" id="PF02563">
    <property type="entry name" value="Poly_export"/>
    <property type="match status" value="1"/>
</dbReference>
<dbReference type="PANTHER" id="PTHR33619:SF3">
    <property type="entry name" value="POLYSACCHARIDE EXPORT PROTEIN GFCE-RELATED"/>
    <property type="match status" value="1"/>
</dbReference>
<dbReference type="InterPro" id="IPR019554">
    <property type="entry name" value="Soluble_ligand-bd"/>
</dbReference>
<accession>A0A512IZJ4</accession>
<dbReference type="EMBL" id="BJZU01000017">
    <property type="protein sequence ID" value="GEP03122.1"/>
    <property type="molecule type" value="Genomic_DNA"/>
</dbReference>
<organism evidence="5 7">
    <name type="scientific">Methylobacterium oxalidis</name>
    <dbReference type="NCBI Taxonomy" id="944322"/>
    <lineage>
        <taxon>Bacteria</taxon>
        <taxon>Pseudomonadati</taxon>
        <taxon>Pseudomonadota</taxon>
        <taxon>Alphaproteobacteria</taxon>
        <taxon>Hyphomicrobiales</taxon>
        <taxon>Methylobacteriaceae</taxon>
        <taxon>Methylobacterium</taxon>
    </lineage>
</organism>
<dbReference type="InterPro" id="IPR049712">
    <property type="entry name" value="Poly_export"/>
</dbReference>
<comment type="caution">
    <text evidence="5">The sequence shown here is derived from an EMBL/GenBank/DDBJ whole genome shotgun (WGS) entry which is preliminary data.</text>
</comment>
<evidence type="ECO:0000259" key="3">
    <source>
        <dbReference type="Pfam" id="PF10531"/>
    </source>
</evidence>
<evidence type="ECO:0000313" key="7">
    <source>
        <dbReference type="Proteomes" id="UP000321960"/>
    </source>
</evidence>
<dbReference type="Pfam" id="PF10531">
    <property type="entry name" value="SLBB"/>
    <property type="match status" value="1"/>
</dbReference>
<dbReference type="Gene3D" id="3.10.560.10">
    <property type="entry name" value="Outer membrane lipoprotein wza domain like"/>
    <property type="match status" value="1"/>
</dbReference>
<evidence type="ECO:0000259" key="2">
    <source>
        <dbReference type="Pfam" id="PF02563"/>
    </source>
</evidence>
<sequence length="423" mass="45955">MAHILRMSVLILAVFLSGIGAASADYGLGPQDRVRIRIVEWRPGKSEAVEWLPLNGEYTVAASGLVSVPMLGEFKVEGMTPSAFSEAIGDRLQKRAGFVNKPDVSVEVIQYRPFYIVGAVDKPGEYYFRPGTTVLQAVGIAGGFYRPADGGLLRLERDRINAVGLVDAARLDLQRGLIRKARLEAELAGRIKFDLPEGITGKEAQRVQADETALAQARASMLAAQLENSSGLQAILASQVRSLEQKIGVQDKQLEISRRELKEVSGLVGRGLAVTSREFSLERIVAEMESKRLDYEMAALNARQDIKKSEQGATDLKNDLRTRIVTELADTMAAVGQARAKLRTAEDLITEASVVAPRAMLDRQRTAQGGVRPGYTIVRRGRESGTSVDETAALEPGDVLRVEMTVQPGSTAAGERRDEAAVR</sequence>
<keyword evidence="1" id="KW-0732">Signal</keyword>
<gene>
    <name evidence="5" type="primary">exoF2</name>
    <name evidence="6" type="ORF">GCM10007888_57650</name>
    <name evidence="5" type="ORF">MOX02_11600</name>
</gene>
<evidence type="ECO:0000256" key="1">
    <source>
        <dbReference type="ARBA" id="ARBA00022729"/>
    </source>
</evidence>
<dbReference type="GO" id="GO:0015159">
    <property type="term" value="F:polysaccharide transmembrane transporter activity"/>
    <property type="evidence" value="ECO:0007669"/>
    <property type="project" value="InterPro"/>
</dbReference>
<feature type="domain" description="AprE-like long alpha-helical hairpin" evidence="4">
    <location>
        <begin position="167"/>
        <end position="347"/>
    </location>
</feature>
<reference evidence="8" key="2">
    <citation type="journal article" date="2019" name="Int. J. Syst. Evol. Microbiol.">
        <title>The Global Catalogue of Microorganisms (GCM) 10K type strain sequencing project: providing services to taxonomists for standard genome sequencing and annotation.</title>
        <authorList>
            <consortium name="The Broad Institute Genomics Platform"/>
            <consortium name="The Broad Institute Genome Sequencing Center for Infectious Disease"/>
            <person name="Wu L."/>
            <person name="Ma J."/>
        </authorList>
    </citation>
    <scope>NUCLEOTIDE SEQUENCE [LARGE SCALE GENOMIC DNA]</scope>
    <source>
        <strain evidence="8">NBRC 107715</strain>
    </source>
</reference>
<reference evidence="6" key="4">
    <citation type="submission" date="2023-01" db="EMBL/GenBank/DDBJ databases">
        <title>Draft genome sequence of Methylobacterium oxalidis strain NBRC 107715.</title>
        <authorList>
            <person name="Sun Q."/>
            <person name="Mori K."/>
        </authorList>
    </citation>
    <scope>NUCLEOTIDE SEQUENCE</scope>
    <source>
        <strain evidence="6">NBRC 107715</strain>
    </source>
</reference>
<keyword evidence="8" id="KW-1185">Reference proteome</keyword>
<evidence type="ECO:0000313" key="8">
    <source>
        <dbReference type="Proteomes" id="UP001156856"/>
    </source>
</evidence>
<protein>
    <submittedName>
        <fullName evidence="5">Sugar ABC transporter substrate-binding protein</fullName>
    </submittedName>
</protein>
<dbReference type="Proteomes" id="UP000321960">
    <property type="component" value="Unassembled WGS sequence"/>
</dbReference>
<evidence type="ECO:0000259" key="4">
    <source>
        <dbReference type="Pfam" id="PF25994"/>
    </source>
</evidence>
<feature type="domain" description="Soluble ligand binding" evidence="3">
    <location>
        <begin position="114"/>
        <end position="157"/>
    </location>
</feature>
<dbReference type="Pfam" id="PF25994">
    <property type="entry name" value="HH_AprE"/>
    <property type="match status" value="1"/>
</dbReference>
<proteinExistence type="predicted"/>
<feature type="domain" description="Polysaccharide export protein N-terminal" evidence="2">
    <location>
        <begin position="22"/>
        <end position="108"/>
    </location>
</feature>
<reference evidence="6" key="1">
    <citation type="journal article" date="2014" name="Int. J. Syst. Evol. Microbiol.">
        <title>Complete genome of a new Firmicutes species belonging to the dominant human colonic microbiota ('Ruminococcus bicirculans') reveals two chromosomes and a selective capacity to utilize plant glucans.</title>
        <authorList>
            <consortium name="NISC Comparative Sequencing Program"/>
            <person name="Wegmann U."/>
            <person name="Louis P."/>
            <person name="Goesmann A."/>
            <person name="Henrissat B."/>
            <person name="Duncan S.H."/>
            <person name="Flint H.J."/>
        </authorList>
    </citation>
    <scope>NUCLEOTIDE SEQUENCE</scope>
    <source>
        <strain evidence="6">NBRC 107715</strain>
    </source>
</reference>
<evidence type="ECO:0000313" key="5">
    <source>
        <dbReference type="EMBL" id="GEP03122.1"/>
    </source>
</evidence>
<dbReference type="EMBL" id="BSPK01000112">
    <property type="protein sequence ID" value="GLS67381.1"/>
    <property type="molecule type" value="Genomic_DNA"/>
</dbReference>
<reference evidence="5 7" key="3">
    <citation type="submission" date="2019-07" db="EMBL/GenBank/DDBJ databases">
        <title>Whole genome shotgun sequence of Methylobacterium oxalidis NBRC 107715.</title>
        <authorList>
            <person name="Hosoyama A."/>
            <person name="Uohara A."/>
            <person name="Ohji S."/>
            <person name="Ichikawa N."/>
        </authorList>
    </citation>
    <scope>NUCLEOTIDE SEQUENCE [LARGE SCALE GENOMIC DNA]</scope>
    <source>
        <strain evidence="5 7">NBRC 107715</strain>
    </source>
</reference>